<evidence type="ECO:0008006" key="3">
    <source>
        <dbReference type="Google" id="ProtNLM"/>
    </source>
</evidence>
<reference evidence="1 2" key="1">
    <citation type="submission" date="2019-02" db="EMBL/GenBank/DDBJ databases">
        <title>Deep-cultivation of Planctomycetes and their phenomic and genomic characterization uncovers novel biology.</title>
        <authorList>
            <person name="Wiegand S."/>
            <person name="Jogler M."/>
            <person name="Boedeker C."/>
            <person name="Pinto D."/>
            <person name="Vollmers J."/>
            <person name="Rivas-Marin E."/>
            <person name="Kohn T."/>
            <person name="Peeters S.H."/>
            <person name="Heuer A."/>
            <person name="Rast P."/>
            <person name="Oberbeckmann S."/>
            <person name="Bunk B."/>
            <person name="Jeske O."/>
            <person name="Meyerdierks A."/>
            <person name="Storesund J.E."/>
            <person name="Kallscheuer N."/>
            <person name="Luecker S."/>
            <person name="Lage O.M."/>
            <person name="Pohl T."/>
            <person name="Merkel B.J."/>
            <person name="Hornburger P."/>
            <person name="Mueller R.-W."/>
            <person name="Bruemmer F."/>
            <person name="Labrenz M."/>
            <person name="Spormann A.M."/>
            <person name="Op Den Camp H."/>
            <person name="Overmann J."/>
            <person name="Amann R."/>
            <person name="Jetten M.S.M."/>
            <person name="Mascher T."/>
            <person name="Medema M.H."/>
            <person name="Devos D.P."/>
            <person name="Kaster A.-K."/>
            <person name="Ovreas L."/>
            <person name="Rohde M."/>
            <person name="Galperin M.Y."/>
            <person name="Jogler C."/>
        </authorList>
    </citation>
    <scope>NUCLEOTIDE SEQUENCE [LARGE SCALE GENOMIC DNA]</scope>
    <source>
        <strain evidence="1 2">V7</strain>
    </source>
</reference>
<evidence type="ECO:0000313" key="2">
    <source>
        <dbReference type="Proteomes" id="UP000316476"/>
    </source>
</evidence>
<dbReference type="RefSeq" id="WP_146410823.1">
    <property type="nucleotide sequence ID" value="NZ_SJPZ01000001.1"/>
</dbReference>
<evidence type="ECO:0000313" key="1">
    <source>
        <dbReference type="EMBL" id="TWU65150.1"/>
    </source>
</evidence>
<protein>
    <recommendedName>
        <fullName evidence="3">DUF1795 domain-containing protein</fullName>
    </recommendedName>
</protein>
<proteinExistence type="predicted"/>
<gene>
    <name evidence="1" type="ORF">V7x_06960</name>
</gene>
<dbReference type="AlphaFoldDB" id="A0A5C6FUI4"/>
<accession>A0A5C6FUI4</accession>
<comment type="caution">
    <text evidence="1">The sequence shown here is derived from an EMBL/GenBank/DDBJ whole genome shotgun (WGS) entry which is preliminary data.</text>
</comment>
<organism evidence="1 2">
    <name type="scientific">Crateriforma conspicua</name>
    <dbReference type="NCBI Taxonomy" id="2527996"/>
    <lineage>
        <taxon>Bacteria</taxon>
        <taxon>Pseudomonadati</taxon>
        <taxon>Planctomycetota</taxon>
        <taxon>Planctomycetia</taxon>
        <taxon>Planctomycetales</taxon>
        <taxon>Planctomycetaceae</taxon>
        <taxon>Crateriforma</taxon>
    </lineage>
</organism>
<sequence length="141" mass="15884">MPAEFNDHGLRFMYPDNWTVAQDDGSDDAQGVTLELPNGGFLAVEWTDPALTDAQVLAQVGQAMAAEYEDLESESIENADPAAPPTMEFRFYYLDLLIQSRVVLLSSQQRRMLVQIQAEDRDFIANEQVFQAILVQLQNQD</sequence>
<name>A0A5C6FUI4_9PLAN</name>
<dbReference type="Proteomes" id="UP000316476">
    <property type="component" value="Unassembled WGS sequence"/>
</dbReference>
<dbReference type="OrthoDB" id="213056at2"/>
<dbReference type="EMBL" id="SJPZ01000001">
    <property type="protein sequence ID" value="TWU65150.1"/>
    <property type="molecule type" value="Genomic_DNA"/>
</dbReference>